<sequence>MRTPLIKFRYAMRNAGIGAPSSVKAGAVPTQAAQGGAAANVAAPAVNKTPAATKTPTRSSMRVERRAMAPRRPLSEIEMEVIMMDWLISGSAVLRADRLHAKKMSDGQGN</sequence>
<dbReference type="EMBL" id="VRMN01000001">
    <property type="protein sequence ID" value="KAA8499234.1"/>
    <property type="molecule type" value="Genomic_DNA"/>
</dbReference>
<comment type="caution">
    <text evidence="1">The sequence shown here is derived from an EMBL/GenBank/DDBJ whole genome shotgun (WGS) entry which is preliminary data.</text>
</comment>
<accession>A0A5J4Z889</accession>
<evidence type="ECO:0000313" key="2">
    <source>
        <dbReference type="Proteomes" id="UP000324585"/>
    </source>
</evidence>
<organism evidence="1 2">
    <name type="scientific">Porphyridium purpureum</name>
    <name type="common">Red alga</name>
    <name type="synonym">Porphyridium cruentum</name>
    <dbReference type="NCBI Taxonomy" id="35688"/>
    <lineage>
        <taxon>Eukaryota</taxon>
        <taxon>Rhodophyta</taxon>
        <taxon>Bangiophyceae</taxon>
        <taxon>Porphyridiales</taxon>
        <taxon>Porphyridiaceae</taxon>
        <taxon>Porphyridium</taxon>
    </lineage>
</organism>
<dbReference type="Proteomes" id="UP000324585">
    <property type="component" value="Unassembled WGS sequence"/>
</dbReference>
<evidence type="ECO:0000313" key="1">
    <source>
        <dbReference type="EMBL" id="KAA8499234.1"/>
    </source>
</evidence>
<name>A0A5J4Z889_PORPP</name>
<gene>
    <name evidence="1" type="ORF">FVE85_6819</name>
</gene>
<reference evidence="2" key="1">
    <citation type="journal article" date="2019" name="Nat. Commun.">
        <title>Expansion of phycobilisome linker gene families in mesophilic red algae.</title>
        <authorList>
            <person name="Lee J."/>
            <person name="Kim D."/>
            <person name="Bhattacharya D."/>
            <person name="Yoon H.S."/>
        </authorList>
    </citation>
    <scope>NUCLEOTIDE SEQUENCE [LARGE SCALE GENOMIC DNA]</scope>
    <source>
        <strain evidence="2">CCMP 1328</strain>
    </source>
</reference>
<protein>
    <submittedName>
        <fullName evidence="1">Uncharacterized protein</fullName>
    </submittedName>
</protein>
<dbReference type="AlphaFoldDB" id="A0A5J4Z889"/>
<keyword evidence="2" id="KW-1185">Reference proteome</keyword>
<proteinExistence type="predicted"/>